<keyword evidence="3" id="KW-1185">Reference proteome</keyword>
<dbReference type="Proteomes" id="UP000040578">
    <property type="component" value="Unassembled WGS sequence"/>
</dbReference>
<dbReference type="SUPFAM" id="SSF54637">
    <property type="entry name" value="Thioesterase/thiol ester dehydrase-isomerase"/>
    <property type="match status" value="1"/>
</dbReference>
<dbReference type="EMBL" id="CPYD01000001">
    <property type="protein sequence ID" value="CND82188.1"/>
    <property type="molecule type" value="Genomic_DNA"/>
</dbReference>
<organism evidence="2 4">
    <name type="scientific">Yersinia nurmii</name>
    <dbReference type="NCBI Taxonomy" id="685706"/>
    <lineage>
        <taxon>Bacteria</taxon>
        <taxon>Pseudomonadati</taxon>
        <taxon>Pseudomonadota</taxon>
        <taxon>Gammaproteobacteria</taxon>
        <taxon>Enterobacterales</taxon>
        <taxon>Yersiniaceae</taxon>
        <taxon>Yersinia</taxon>
    </lineage>
</organism>
<protein>
    <submittedName>
        <fullName evidence="1 2">Dehydratase</fullName>
        <ecNumber evidence="1">4.2.1.-</ecNumber>
    </submittedName>
</protein>
<gene>
    <name evidence="1" type="ORF">ERS137967_00007</name>
    <name evidence="2" type="ORF">QVN42_02030</name>
</gene>
<accession>A0AAW7JTB9</accession>
<dbReference type="EMBL" id="JAUEHU010000001">
    <property type="protein sequence ID" value="MDN0086182.1"/>
    <property type="molecule type" value="Genomic_DNA"/>
</dbReference>
<evidence type="ECO:0000313" key="1">
    <source>
        <dbReference type="EMBL" id="CND82188.1"/>
    </source>
</evidence>
<dbReference type="RefSeq" id="WP_049596307.1">
    <property type="nucleotide sequence ID" value="NZ_CPYD01000001.1"/>
</dbReference>
<dbReference type="InterPro" id="IPR016776">
    <property type="entry name" value="ApeP-like_dehydratase"/>
</dbReference>
<name>A0AAW7JTB9_9GAMM</name>
<evidence type="ECO:0000313" key="4">
    <source>
        <dbReference type="Proteomes" id="UP001167864"/>
    </source>
</evidence>
<dbReference type="InterPro" id="IPR029069">
    <property type="entry name" value="HotDog_dom_sf"/>
</dbReference>
<proteinExistence type="predicted"/>
<dbReference type="Pfam" id="PF22817">
    <property type="entry name" value="ApeP-like"/>
    <property type="match status" value="1"/>
</dbReference>
<dbReference type="GO" id="GO:0016829">
    <property type="term" value="F:lyase activity"/>
    <property type="evidence" value="ECO:0007669"/>
    <property type="project" value="UniProtKB-KW"/>
</dbReference>
<dbReference type="EC" id="4.2.1.-" evidence="1"/>
<reference evidence="2" key="2">
    <citation type="submission" date="2023-06" db="EMBL/GenBank/DDBJ databases">
        <authorList>
            <person name="Polev D.E."/>
            <person name="Saitova A.T."/>
            <person name="Bogumilchik E.A."/>
            <person name="Kokorina G.I."/>
            <person name="Voskresenskaia E.A."/>
        </authorList>
    </citation>
    <scope>NUCLEOTIDE SEQUENCE</scope>
    <source>
        <strain evidence="2">2145 StPb PI</strain>
    </source>
</reference>
<comment type="caution">
    <text evidence="2">The sequence shown here is derived from an EMBL/GenBank/DDBJ whole genome shotgun (WGS) entry which is preliminary data.</text>
</comment>
<dbReference type="Gene3D" id="3.10.129.10">
    <property type="entry name" value="Hotdog Thioesterase"/>
    <property type="match status" value="1"/>
</dbReference>
<dbReference type="Proteomes" id="UP001167864">
    <property type="component" value="Unassembled WGS sequence"/>
</dbReference>
<evidence type="ECO:0000313" key="2">
    <source>
        <dbReference type="EMBL" id="MDN0086182.1"/>
    </source>
</evidence>
<sequence>MPEYLPAGNYLPHHAPMMLLEEVVAVEEERVHCRVKVTEQGVLAPFLTAEGHLPGWFALELMAQTVGVWSGWHSRQRGERVASLGMLLGARALRSQTSLIKNGNLLDITMVLLMQDEKFGSFEGEISSAGQVLATARLNTYQPDQQELKQLFQRDEME</sequence>
<dbReference type="PIRSF" id="PIRSF020565">
    <property type="entry name" value="3Ho_Ac_ACP_DH_prd"/>
    <property type="match status" value="1"/>
</dbReference>
<dbReference type="AlphaFoldDB" id="A0AAW7JTB9"/>
<evidence type="ECO:0000313" key="3">
    <source>
        <dbReference type="Proteomes" id="UP000040578"/>
    </source>
</evidence>
<reference evidence="1 3" key="1">
    <citation type="submission" date="2015-03" db="EMBL/GenBank/DDBJ databases">
        <authorList>
            <consortium name="Pathogen Informatics"/>
            <person name="Murphy D."/>
        </authorList>
    </citation>
    <scope>NUCLEOTIDE SEQUENCE [LARGE SCALE GENOMIC DNA]</scope>
    <source>
        <strain evidence="3">type strain: CIP110231</strain>
        <strain evidence="1">Type strain: CIP110231</strain>
    </source>
</reference>
<keyword evidence="1" id="KW-0456">Lyase</keyword>